<name>A0A0F8Y6E7_9ZZZZ</name>
<dbReference type="PANTHER" id="PTHR36442:SF1">
    <property type="entry name" value="CYCLIC-DI-AMP PHOSPHODIESTERASE PGPH"/>
    <property type="match status" value="1"/>
</dbReference>
<dbReference type="InterPro" id="IPR052722">
    <property type="entry name" value="PgpH_phosphodiesterase"/>
</dbReference>
<sequence length="195" mass="21886">MLSNWPIARWIPPNMAPYLSLTRGEVLHMMDIREIADAYVPNDDDYYIDGPGSLLLDELRESLSEDVYRSPGPKPQTRTAALLMMADAVEASSRVLHDPTPARISALVDKIINHIFLAGQLEECELTFKDISEIKSRFTYILNGILHKRIDYPGFDLNQEGASRAGEGKQQADREKAGYRPDPEGLPNNPYVSGR</sequence>
<feature type="region of interest" description="Disordered" evidence="1">
    <location>
        <begin position="158"/>
        <end position="195"/>
    </location>
</feature>
<dbReference type="EMBL" id="LAZR01058767">
    <property type="protein sequence ID" value="KKK69200.1"/>
    <property type="molecule type" value="Genomic_DNA"/>
</dbReference>
<accession>A0A0F8Y6E7</accession>
<proteinExistence type="predicted"/>
<organism evidence="2">
    <name type="scientific">marine sediment metagenome</name>
    <dbReference type="NCBI Taxonomy" id="412755"/>
    <lineage>
        <taxon>unclassified sequences</taxon>
        <taxon>metagenomes</taxon>
        <taxon>ecological metagenomes</taxon>
    </lineage>
</organism>
<reference evidence="2" key="1">
    <citation type="journal article" date="2015" name="Nature">
        <title>Complex archaea that bridge the gap between prokaryotes and eukaryotes.</title>
        <authorList>
            <person name="Spang A."/>
            <person name="Saw J.H."/>
            <person name="Jorgensen S.L."/>
            <person name="Zaremba-Niedzwiedzka K."/>
            <person name="Martijn J."/>
            <person name="Lind A.E."/>
            <person name="van Eijk R."/>
            <person name="Schleper C."/>
            <person name="Guy L."/>
            <person name="Ettema T.J."/>
        </authorList>
    </citation>
    <scope>NUCLEOTIDE SEQUENCE</scope>
</reference>
<gene>
    <name evidence="2" type="ORF">LCGC14_2936430</name>
</gene>
<dbReference type="PANTHER" id="PTHR36442">
    <property type="entry name" value="CYCLIC-DI-AMP PHOSPHODIESTERASE PGPH"/>
    <property type="match status" value="1"/>
</dbReference>
<feature type="compositionally biased region" description="Basic and acidic residues" evidence="1">
    <location>
        <begin position="166"/>
        <end position="183"/>
    </location>
</feature>
<comment type="caution">
    <text evidence="2">The sequence shown here is derived from an EMBL/GenBank/DDBJ whole genome shotgun (WGS) entry which is preliminary data.</text>
</comment>
<evidence type="ECO:0000313" key="2">
    <source>
        <dbReference type="EMBL" id="KKK69200.1"/>
    </source>
</evidence>
<protein>
    <submittedName>
        <fullName evidence="2">Uncharacterized protein</fullName>
    </submittedName>
</protein>
<evidence type="ECO:0000256" key="1">
    <source>
        <dbReference type="SAM" id="MobiDB-lite"/>
    </source>
</evidence>
<dbReference type="AlphaFoldDB" id="A0A0F8Y6E7"/>